<dbReference type="PANTHER" id="PTHR21248">
    <property type="entry name" value="CARDIOLIPIN SYNTHASE"/>
    <property type="match status" value="1"/>
</dbReference>
<dbReference type="Gene3D" id="3.30.870.10">
    <property type="entry name" value="Endonuclease Chain A"/>
    <property type="match status" value="2"/>
</dbReference>
<dbReference type="AlphaFoldDB" id="A0A7Y0KCN8"/>
<organism evidence="3 4">
    <name type="scientific">Niallia alba</name>
    <dbReference type="NCBI Taxonomy" id="2729105"/>
    <lineage>
        <taxon>Bacteria</taxon>
        <taxon>Bacillati</taxon>
        <taxon>Bacillota</taxon>
        <taxon>Bacilli</taxon>
        <taxon>Bacillales</taxon>
        <taxon>Bacillaceae</taxon>
        <taxon>Niallia</taxon>
    </lineage>
</organism>
<dbReference type="Proteomes" id="UP000588491">
    <property type="component" value="Unassembled WGS sequence"/>
</dbReference>
<keyword evidence="1" id="KW-0812">Transmembrane</keyword>
<reference evidence="3 4" key="1">
    <citation type="submission" date="2020-04" db="EMBL/GenBank/DDBJ databases">
        <title>Bacillus sp. UniB3 isolated from commercial digestive syrup.</title>
        <authorList>
            <person name="Thorat V."/>
            <person name="Kirdat K."/>
            <person name="Tiwarekar B."/>
            <person name="Yadav A."/>
        </authorList>
    </citation>
    <scope>NUCLEOTIDE SEQUENCE [LARGE SCALE GENOMIC DNA]</scope>
    <source>
        <strain evidence="3 4">UniB3</strain>
    </source>
</reference>
<evidence type="ECO:0000259" key="2">
    <source>
        <dbReference type="PROSITE" id="PS50035"/>
    </source>
</evidence>
<dbReference type="Pfam" id="PF13091">
    <property type="entry name" value="PLDc_2"/>
    <property type="match status" value="2"/>
</dbReference>
<evidence type="ECO:0000313" key="3">
    <source>
        <dbReference type="EMBL" id="NMO79941.1"/>
    </source>
</evidence>
<dbReference type="RefSeq" id="WP_169189474.1">
    <property type="nucleotide sequence ID" value="NZ_JABBPK010000001.1"/>
</dbReference>
<feature type="domain" description="PLD phosphodiesterase" evidence="2">
    <location>
        <begin position="378"/>
        <end position="405"/>
    </location>
</feature>
<protein>
    <submittedName>
        <fullName evidence="3">Phospholipase D family protein</fullName>
    </submittedName>
</protein>
<name>A0A7Y0KCN8_9BACI</name>
<dbReference type="PROSITE" id="PS51257">
    <property type="entry name" value="PROKAR_LIPOPROTEIN"/>
    <property type="match status" value="1"/>
</dbReference>
<gene>
    <name evidence="3" type="ORF">HHU08_23745</name>
</gene>
<proteinExistence type="predicted"/>
<accession>A0A7Y0KCN8</accession>
<dbReference type="InterPro" id="IPR025202">
    <property type="entry name" value="PLD-like_dom"/>
</dbReference>
<dbReference type="PANTHER" id="PTHR21248:SF12">
    <property type="entry name" value="CARDIOLIPIN SYNTHASE C"/>
    <property type="match status" value="1"/>
</dbReference>
<dbReference type="SUPFAM" id="SSF56024">
    <property type="entry name" value="Phospholipase D/nuclease"/>
    <property type="match status" value="2"/>
</dbReference>
<evidence type="ECO:0000256" key="1">
    <source>
        <dbReference type="SAM" id="Phobius"/>
    </source>
</evidence>
<dbReference type="CDD" id="cd09113">
    <property type="entry name" value="PLDc_ymdC_like_2"/>
    <property type="match status" value="1"/>
</dbReference>
<keyword evidence="1" id="KW-1133">Transmembrane helix</keyword>
<dbReference type="EMBL" id="JABBPK010000001">
    <property type="protein sequence ID" value="NMO79941.1"/>
    <property type="molecule type" value="Genomic_DNA"/>
</dbReference>
<keyword evidence="1" id="KW-0472">Membrane</keyword>
<keyword evidence="4" id="KW-1185">Reference proteome</keyword>
<feature type="domain" description="PLD phosphodiesterase" evidence="2">
    <location>
        <begin position="156"/>
        <end position="183"/>
    </location>
</feature>
<dbReference type="GO" id="GO:0030572">
    <property type="term" value="F:phosphatidyltransferase activity"/>
    <property type="evidence" value="ECO:0007669"/>
    <property type="project" value="UniProtKB-ARBA"/>
</dbReference>
<dbReference type="CDD" id="cd09111">
    <property type="entry name" value="PLDc_ymdC_like_1"/>
    <property type="match status" value="1"/>
</dbReference>
<dbReference type="InterPro" id="IPR001736">
    <property type="entry name" value="PLipase_D/transphosphatidylase"/>
</dbReference>
<comment type="caution">
    <text evidence="3">The sequence shown here is derived from an EMBL/GenBank/DDBJ whole genome shotgun (WGS) entry which is preliminary data.</text>
</comment>
<dbReference type="GO" id="GO:0032049">
    <property type="term" value="P:cardiolipin biosynthetic process"/>
    <property type="evidence" value="ECO:0007669"/>
    <property type="project" value="UniProtKB-ARBA"/>
</dbReference>
<dbReference type="SMART" id="SM00155">
    <property type="entry name" value="PLDc"/>
    <property type="match status" value="2"/>
</dbReference>
<evidence type="ECO:0000313" key="4">
    <source>
        <dbReference type="Proteomes" id="UP000588491"/>
    </source>
</evidence>
<dbReference type="PROSITE" id="PS50035">
    <property type="entry name" value="PLD"/>
    <property type="match status" value="2"/>
</dbReference>
<sequence>MIGKSLKIILVLAGVYLLYIVVSCVIVPSFHEPKADSSWKPKIDLNQNDIKGVSPDKVVLLQDREDSGLARLQLIKNAKESVDISTYAIHKGPYADLFFGCIFDAANRGVKVRILLDGIVNKFNQDLRLYSYAIFAHPNIELKYYEPLHLGKPWTWNNRFHDKLFIIDEEVALVGGRNIGDKYFSAAGSKGASNDRDVLVFTETKRNKASVLTQMADYYQFVWEHPYTEKAVKKISHRKEALGKNKEKEALRSLKNAKDIYPLPINKDIDWKKDAYPAEKVYFLYNPHQRINKDPLIWKELVSLSEQATKSIYLESPYIVPTKKMLEYVDSEKITVNHLKVLTNSIASTPNLLAFSGYWFNRKEIIDSVDELFEYQAKTESLHGKTYIFDGRISLIGSYNLDARSTFLNTETMILIDSKDFAHYLQKELNKTIDQHSLQVLEDGSYKNDNKVKESEAAIWKKLVVKALSYVVKLVDFLV</sequence>
<feature type="transmembrane region" description="Helical" evidence="1">
    <location>
        <begin position="9"/>
        <end position="30"/>
    </location>
</feature>